<dbReference type="KEGG" id="ahu:A6A40_08385"/>
<gene>
    <name evidence="3" type="ORF">A6A40_08385</name>
</gene>
<dbReference type="InterPro" id="IPR012042">
    <property type="entry name" value="NeuTTM/CthTTM-like"/>
</dbReference>
<dbReference type="PANTHER" id="PTHR40114:SF1">
    <property type="entry name" value="SLR0698 PROTEIN"/>
    <property type="match status" value="1"/>
</dbReference>
<evidence type="ECO:0000313" key="3">
    <source>
        <dbReference type="EMBL" id="ANC91925.1"/>
    </source>
</evidence>
<evidence type="ECO:0000256" key="1">
    <source>
        <dbReference type="PIRSR" id="PIRSR016487-1"/>
    </source>
</evidence>
<feature type="domain" description="CYTH" evidence="2">
    <location>
        <begin position="2"/>
        <end position="147"/>
    </location>
</feature>
<dbReference type="STRING" id="1226968.A6A40_08385"/>
<dbReference type="Proteomes" id="UP000077405">
    <property type="component" value="Chromosome"/>
</dbReference>
<feature type="active site" description="Proton acceptor" evidence="1">
    <location>
        <position position="29"/>
    </location>
</feature>
<evidence type="ECO:0000259" key="2">
    <source>
        <dbReference type="PROSITE" id="PS51707"/>
    </source>
</evidence>
<dbReference type="EMBL" id="CP015285">
    <property type="protein sequence ID" value="ANC91925.1"/>
    <property type="molecule type" value="Genomic_DNA"/>
</dbReference>
<dbReference type="SMART" id="SM01118">
    <property type="entry name" value="CYTH"/>
    <property type="match status" value="1"/>
</dbReference>
<keyword evidence="4" id="KW-1185">Reference proteome</keyword>
<name>A0A160JG61_9PROT</name>
<dbReference type="SUPFAM" id="SSF55154">
    <property type="entry name" value="CYTH-like phosphatases"/>
    <property type="match status" value="1"/>
</dbReference>
<proteinExistence type="predicted"/>
<dbReference type="Gene3D" id="2.40.320.10">
    <property type="entry name" value="Hypothetical Protein Pfu-838710-001"/>
    <property type="match status" value="1"/>
</dbReference>
<dbReference type="InterPro" id="IPR033469">
    <property type="entry name" value="CYTH-like_dom_sf"/>
</dbReference>
<dbReference type="InterPro" id="IPR023577">
    <property type="entry name" value="CYTH_domain"/>
</dbReference>
<accession>A0A160JG61</accession>
<dbReference type="Pfam" id="PF01928">
    <property type="entry name" value="CYTH"/>
    <property type="match status" value="1"/>
</dbReference>
<sequence>MALEIERRFLVRKDVRHLCRDGVRIVQGYLPSDGISTVRVRIADDRATLTIKSLKQGACREEVEHPLSLEFARCLMLHGCGARVIHKTRYRHCQDGLCWEIDVFHGENSGLIIAEVELEDPEQTVPLPDWIGAEITTLRAYGNSSLSRAPIQRWPSPAAA</sequence>
<dbReference type="OrthoDB" id="9805588at2"/>
<dbReference type="AlphaFoldDB" id="A0A160JG61"/>
<protein>
    <submittedName>
        <fullName evidence="3">CYTH domain-containing protein</fullName>
    </submittedName>
</protein>
<evidence type="ECO:0000313" key="4">
    <source>
        <dbReference type="Proteomes" id="UP000077405"/>
    </source>
</evidence>
<dbReference type="PANTHER" id="PTHR40114">
    <property type="entry name" value="SLR0698 PROTEIN"/>
    <property type="match status" value="1"/>
</dbReference>
<dbReference type="PROSITE" id="PS51707">
    <property type="entry name" value="CYTH"/>
    <property type="match status" value="1"/>
</dbReference>
<dbReference type="PIRSF" id="PIRSF016487">
    <property type="entry name" value="CYTH_UCP016487"/>
    <property type="match status" value="1"/>
</dbReference>
<organism evidence="3 4">
    <name type="scientific">Azospirillum humicireducens</name>
    <dbReference type="NCBI Taxonomy" id="1226968"/>
    <lineage>
        <taxon>Bacteria</taxon>
        <taxon>Pseudomonadati</taxon>
        <taxon>Pseudomonadota</taxon>
        <taxon>Alphaproteobacteria</taxon>
        <taxon>Rhodospirillales</taxon>
        <taxon>Azospirillaceae</taxon>
        <taxon>Azospirillum</taxon>
    </lineage>
</organism>
<dbReference type="RefSeq" id="WP_063635005.1">
    <property type="nucleotide sequence ID" value="NZ_CP015285.1"/>
</dbReference>
<reference evidence="3 4" key="1">
    <citation type="journal article" date="2013" name="Int. J. Syst. Evol. Microbiol.">
        <title>Azospirillum humicireducens sp. nov., a nitrogen-fixing bacterium isolated from a microbial fuel cell.</title>
        <authorList>
            <person name="Zhou S."/>
            <person name="Han L."/>
            <person name="Wang Y."/>
            <person name="Yang G."/>
            <person name="Zhuang L."/>
            <person name="Hu P."/>
        </authorList>
    </citation>
    <scope>NUCLEOTIDE SEQUENCE [LARGE SCALE GENOMIC DNA]</scope>
    <source>
        <strain evidence="3 4">SgZ-5</strain>
    </source>
</reference>
<dbReference type="CDD" id="cd07891">
    <property type="entry name" value="CYTH-like_CthTTM-like_1"/>
    <property type="match status" value="1"/>
</dbReference>